<dbReference type="AlphaFoldDB" id="A0A1V6QI61"/>
<dbReference type="EMBL" id="MDYN01000003">
    <property type="protein sequence ID" value="OQD88911.1"/>
    <property type="molecule type" value="Genomic_DNA"/>
</dbReference>
<evidence type="ECO:0000313" key="2">
    <source>
        <dbReference type="EMBL" id="OQD88911.1"/>
    </source>
</evidence>
<sequence>MSNWNSPRRMLFTTIWALDPRAFEEIQQKIKEAYPDTEIHFEYLRESETLIISGVSSDDFEVRSASLLAEYISVHQTDDFAGAPRIHRIQSSSSLRLPVVRAPDGDVPEHPSQEPLPRSANAPMHHTHWKPDRCGINEFHRDAYSLLPRIGRDDGISIECNDREAGVLIKAPDIKHIDRAAGKLSTLEECMGLMVHPIQGLMFIGPCVDLENTNINILNYSELSATALWRALASGVPAEILNNMSTVVIGEFDEEKNRFRPMRKLRHPPHINVNRKSSVIQDWDDFIFPEIGSNNSYADDRYVHSHLPSESQVSSASTSTSHQYLTRKKAFDISEWVDIGEENSSDFENQRVPDELSTAENDPKLLAPLENDVPQIDCDTFASSAMNIMTQTFEENFKALESLAASILPKLIDTGDADGNPSGASSSSVNFAVRQVQATIAARALMGIDRTPSEVLFDSFASPPASPYFSVASSQSDYQIGMNYLRNYVGIHSDVSNNSKTHSMMTTDNGDGEAPRIHTDLEGLRWEFPPTTGADIWDGKRIDSPGSTEQLANKDSTESQDLGSNGLFLSPGSLNGTEVYQQPSTNPQIHLESFGQAIANQQATIDRQKSALDSFGPEQLQERITAARKLNAAILEKEEPADPVQVLFALLRPTLVTATSFPGAMSLEFQLGLHTIYGMQKFARHPKYSYAELQSLFFPLNRAEKRPRTAFFKRLTTSPADIDHIISLQVNQTRIFDDEINRQCIKYEFHCHADKKRKIIISVDERGNSIIRYPEVNLGSVHLNFPGQVWDASANLTGAIDYAAGVDLELDKIARTMVKSIWVEPHSRLQFLFHPPKSRITIDKIVLERWTRHQYDQEDAHGIHLQIKETQELYASVSVRDSEIMVVQAGSREQMLRDGTQWWRASLISASVEKILSSNQRIDPGTVNEEWKPEDVLGRVAGSGLRALFNVGKKVVEGIDAVGFWNKGPASLLSRGALDELIASSEGEGVTDLSSLEDKSEEQSEDESKDEAETGYPLV</sequence>
<feature type="region of interest" description="Disordered" evidence="1">
    <location>
        <begin position="103"/>
        <end position="126"/>
    </location>
</feature>
<proteinExistence type="predicted"/>
<gene>
    <name evidence="2" type="ORF">PENANT_c003G08997</name>
</gene>
<protein>
    <submittedName>
        <fullName evidence="2">Uncharacterized protein</fullName>
    </submittedName>
</protein>
<keyword evidence="3" id="KW-1185">Reference proteome</keyword>
<accession>A0A1V6QI61</accession>
<feature type="region of interest" description="Disordered" evidence="1">
    <location>
        <begin position="531"/>
        <end position="566"/>
    </location>
</feature>
<comment type="caution">
    <text evidence="2">The sequence shown here is derived from an EMBL/GenBank/DDBJ whole genome shotgun (WGS) entry which is preliminary data.</text>
</comment>
<feature type="compositionally biased region" description="Polar residues" evidence="1">
    <location>
        <begin position="545"/>
        <end position="563"/>
    </location>
</feature>
<reference evidence="3" key="1">
    <citation type="journal article" date="2017" name="Nat. Microbiol.">
        <title>Global analysis of biosynthetic gene clusters reveals vast potential of secondary metabolite production in Penicillium species.</title>
        <authorList>
            <person name="Nielsen J.C."/>
            <person name="Grijseels S."/>
            <person name="Prigent S."/>
            <person name="Ji B."/>
            <person name="Dainat J."/>
            <person name="Nielsen K.F."/>
            <person name="Frisvad J.C."/>
            <person name="Workman M."/>
            <person name="Nielsen J."/>
        </authorList>
    </citation>
    <scope>NUCLEOTIDE SEQUENCE [LARGE SCALE GENOMIC DNA]</scope>
    <source>
        <strain evidence="3">IBT 31811</strain>
    </source>
</reference>
<organism evidence="2 3">
    <name type="scientific">Penicillium antarcticum</name>
    <dbReference type="NCBI Taxonomy" id="416450"/>
    <lineage>
        <taxon>Eukaryota</taxon>
        <taxon>Fungi</taxon>
        <taxon>Dikarya</taxon>
        <taxon>Ascomycota</taxon>
        <taxon>Pezizomycotina</taxon>
        <taxon>Eurotiomycetes</taxon>
        <taxon>Eurotiomycetidae</taxon>
        <taxon>Eurotiales</taxon>
        <taxon>Aspergillaceae</taxon>
        <taxon>Penicillium</taxon>
    </lineage>
</organism>
<dbReference type="Proteomes" id="UP000191672">
    <property type="component" value="Unassembled WGS sequence"/>
</dbReference>
<name>A0A1V6QI61_9EURO</name>
<feature type="region of interest" description="Disordered" evidence="1">
    <location>
        <begin position="985"/>
        <end position="1019"/>
    </location>
</feature>
<evidence type="ECO:0000256" key="1">
    <source>
        <dbReference type="SAM" id="MobiDB-lite"/>
    </source>
</evidence>
<feature type="compositionally biased region" description="Basic and acidic residues" evidence="1">
    <location>
        <begin position="103"/>
        <end position="112"/>
    </location>
</feature>
<evidence type="ECO:0000313" key="3">
    <source>
        <dbReference type="Proteomes" id="UP000191672"/>
    </source>
</evidence>
<dbReference type="STRING" id="416450.A0A1V6QI61"/>